<accession>A0A094ZZ54</accession>
<dbReference type="CDD" id="cd00056">
    <property type="entry name" value="ENDO3c"/>
    <property type="match status" value="1"/>
</dbReference>
<dbReference type="InterPro" id="IPR023170">
    <property type="entry name" value="HhH_base_excis_C"/>
</dbReference>
<dbReference type="SMART" id="SM00525">
    <property type="entry name" value="FES"/>
    <property type="match status" value="1"/>
</dbReference>
<comment type="cofactor">
    <cofactor evidence="14">
        <name>[4Fe-4S] cluster</name>
        <dbReference type="ChEBI" id="CHEBI:49883"/>
    </cofactor>
    <text evidence="14">Binds 1 [4Fe-4S] cluster.</text>
</comment>
<proteinExistence type="inferred from homology"/>
<evidence type="ECO:0000256" key="14">
    <source>
        <dbReference type="RuleBase" id="RU365096"/>
    </source>
</evidence>
<dbReference type="PROSITE" id="PS01155">
    <property type="entry name" value="ENDONUCLEASE_III_2"/>
    <property type="match status" value="1"/>
</dbReference>
<dbReference type="InterPro" id="IPR003265">
    <property type="entry name" value="HhH-GPD_domain"/>
</dbReference>
<dbReference type="Pfam" id="PF00633">
    <property type="entry name" value="HHH"/>
    <property type="match status" value="1"/>
</dbReference>
<evidence type="ECO:0000259" key="15">
    <source>
        <dbReference type="SMART" id="SM00478"/>
    </source>
</evidence>
<dbReference type="Gene3D" id="1.10.340.30">
    <property type="entry name" value="Hypothetical protein, domain 2"/>
    <property type="match status" value="1"/>
</dbReference>
<dbReference type="FunFam" id="1.10.340.30:FF:000002">
    <property type="entry name" value="Adenine DNA glycosylase"/>
    <property type="match status" value="1"/>
</dbReference>
<evidence type="ECO:0000256" key="5">
    <source>
        <dbReference type="ARBA" id="ARBA00022023"/>
    </source>
</evidence>
<feature type="domain" description="HhH-GPD" evidence="15">
    <location>
        <begin position="48"/>
        <end position="197"/>
    </location>
</feature>
<dbReference type="SUPFAM" id="SSF55811">
    <property type="entry name" value="Nudix"/>
    <property type="match status" value="1"/>
</dbReference>
<keyword evidence="6" id="KW-0004">4Fe-4S</keyword>
<dbReference type="GO" id="GO:0006284">
    <property type="term" value="P:base-excision repair"/>
    <property type="evidence" value="ECO:0007669"/>
    <property type="project" value="UniProtKB-UniRule"/>
</dbReference>
<dbReference type="RefSeq" id="WP_034442981.1">
    <property type="nucleotide sequence ID" value="NZ_JMTK01000002.1"/>
</dbReference>
<dbReference type="GO" id="GO:0035485">
    <property type="term" value="F:adenine/guanine mispair binding"/>
    <property type="evidence" value="ECO:0007669"/>
    <property type="project" value="TreeGrafter"/>
</dbReference>
<evidence type="ECO:0000256" key="2">
    <source>
        <dbReference type="ARBA" id="ARBA00002933"/>
    </source>
</evidence>
<dbReference type="PANTHER" id="PTHR42944:SF1">
    <property type="entry name" value="ADENINE DNA GLYCOSYLASE"/>
    <property type="match status" value="1"/>
</dbReference>
<dbReference type="GO" id="GO:0032357">
    <property type="term" value="F:oxidized purine DNA binding"/>
    <property type="evidence" value="ECO:0007669"/>
    <property type="project" value="TreeGrafter"/>
</dbReference>
<keyword evidence="7" id="KW-0479">Metal-binding</keyword>
<keyword evidence="13 14" id="KW-0326">Glycosidase</keyword>
<evidence type="ECO:0000256" key="9">
    <source>
        <dbReference type="ARBA" id="ARBA00022801"/>
    </source>
</evidence>
<evidence type="ECO:0000256" key="13">
    <source>
        <dbReference type="ARBA" id="ARBA00023295"/>
    </source>
</evidence>
<evidence type="ECO:0000256" key="12">
    <source>
        <dbReference type="ARBA" id="ARBA00023204"/>
    </source>
</evidence>
<keyword evidence="12" id="KW-0234">DNA repair</keyword>
<evidence type="ECO:0000313" key="17">
    <source>
        <dbReference type="Proteomes" id="UP000033731"/>
    </source>
</evidence>
<dbReference type="InterPro" id="IPR000445">
    <property type="entry name" value="HhH_motif"/>
</dbReference>
<dbReference type="InterPro" id="IPR011257">
    <property type="entry name" value="DNA_glycosylase"/>
</dbReference>
<evidence type="ECO:0000256" key="3">
    <source>
        <dbReference type="ARBA" id="ARBA00008343"/>
    </source>
</evidence>
<comment type="function">
    <text evidence="2">Adenine glycosylase active on G-A mispairs. MutY also corrects error-prone DNA synthesis past GO lesions which are due to the oxidatively damaged form of guanine: 7,8-dihydro-8-oxoguanine (8-oxo-dGTP).</text>
</comment>
<dbReference type="InterPro" id="IPR029119">
    <property type="entry name" value="MutY_C"/>
</dbReference>
<dbReference type="Pfam" id="PF00730">
    <property type="entry name" value="HhH-GPD"/>
    <property type="match status" value="1"/>
</dbReference>
<keyword evidence="9 16" id="KW-0378">Hydrolase</keyword>
<dbReference type="PANTHER" id="PTHR42944">
    <property type="entry name" value="ADENINE DNA GLYCOSYLASE"/>
    <property type="match status" value="1"/>
</dbReference>
<dbReference type="CDD" id="cd03431">
    <property type="entry name" value="NUDIX_DNA_Glycosylase_C-MutY"/>
    <property type="match status" value="1"/>
</dbReference>
<gene>
    <name evidence="16" type="ORF">DJ66_0927</name>
</gene>
<evidence type="ECO:0000256" key="6">
    <source>
        <dbReference type="ARBA" id="ARBA00022485"/>
    </source>
</evidence>
<name>A0A094ZZ54_9HYPH</name>
<reference evidence="16 17" key="1">
    <citation type="journal article" date="2015" name="Phytopathology">
        <title>Genomes of Candidatus Liberibacter solanacearum haplotype A from New Zealand and the USA suggest significant genome plasticity in the species.</title>
        <authorList>
            <person name="Thompson S.M."/>
            <person name="Johnson C.P."/>
            <person name="Lu A.Y."/>
            <person name="Frampton R.A."/>
            <person name="Sullivan K.L."/>
            <person name="Fiers M.W."/>
            <person name="Crowhurst R.N."/>
            <person name="Pitman A.R."/>
            <person name="Scott I."/>
            <person name="Gudmestad N.C."/>
            <person name="Smith G.R."/>
        </authorList>
    </citation>
    <scope>NUCLEOTIDE SEQUENCE [LARGE SCALE GENOMIC DNA]</scope>
    <source>
        <strain evidence="16 17">LsoNZ1</strain>
    </source>
</reference>
<organism evidence="16 17">
    <name type="scientific">Candidatus Liberibacter solanacearum</name>
    <dbReference type="NCBI Taxonomy" id="556287"/>
    <lineage>
        <taxon>Bacteria</taxon>
        <taxon>Pseudomonadati</taxon>
        <taxon>Pseudomonadota</taxon>
        <taxon>Alphaproteobacteria</taxon>
        <taxon>Hyphomicrobiales</taxon>
        <taxon>Rhizobiaceae</taxon>
        <taxon>Liberibacter</taxon>
    </lineage>
</organism>
<evidence type="ECO:0000256" key="8">
    <source>
        <dbReference type="ARBA" id="ARBA00022763"/>
    </source>
</evidence>
<dbReference type="Pfam" id="PF14815">
    <property type="entry name" value="NUDIX_4"/>
    <property type="match status" value="1"/>
</dbReference>
<dbReference type="SUPFAM" id="SSF48150">
    <property type="entry name" value="DNA-glycosylase"/>
    <property type="match status" value="1"/>
</dbReference>
<dbReference type="EC" id="3.2.2.31" evidence="4 14"/>
<evidence type="ECO:0000256" key="4">
    <source>
        <dbReference type="ARBA" id="ARBA00012045"/>
    </source>
</evidence>
<dbReference type="InterPro" id="IPR044298">
    <property type="entry name" value="MIG/MutY"/>
</dbReference>
<comment type="similarity">
    <text evidence="3 14">Belongs to the Nth/MutY family.</text>
</comment>
<dbReference type="GO" id="GO:0006298">
    <property type="term" value="P:mismatch repair"/>
    <property type="evidence" value="ECO:0007669"/>
    <property type="project" value="TreeGrafter"/>
</dbReference>
<evidence type="ECO:0000256" key="10">
    <source>
        <dbReference type="ARBA" id="ARBA00023004"/>
    </source>
</evidence>
<evidence type="ECO:0000256" key="1">
    <source>
        <dbReference type="ARBA" id="ARBA00000843"/>
    </source>
</evidence>
<keyword evidence="11" id="KW-0411">Iron-sulfur</keyword>
<keyword evidence="8 14" id="KW-0227">DNA damage</keyword>
<dbReference type="GO" id="GO:0051539">
    <property type="term" value="F:4 iron, 4 sulfur cluster binding"/>
    <property type="evidence" value="ECO:0007669"/>
    <property type="project" value="UniProtKB-UniRule"/>
</dbReference>
<evidence type="ECO:0000256" key="7">
    <source>
        <dbReference type="ARBA" id="ARBA00022723"/>
    </source>
</evidence>
<dbReference type="Gene3D" id="3.90.79.10">
    <property type="entry name" value="Nucleoside Triphosphate Pyrophosphohydrolase"/>
    <property type="match status" value="1"/>
</dbReference>
<dbReference type="Gene3D" id="1.10.1670.10">
    <property type="entry name" value="Helix-hairpin-Helix base-excision DNA repair enzymes (C-terminal)"/>
    <property type="match status" value="1"/>
</dbReference>
<dbReference type="PATRIC" id="fig|556287.8.peg.928"/>
<dbReference type="GO" id="GO:0034039">
    <property type="term" value="F:8-oxo-7,8-dihydroguanine DNA N-glycosylase activity"/>
    <property type="evidence" value="ECO:0007669"/>
    <property type="project" value="TreeGrafter"/>
</dbReference>
<sequence>MPQYENAIQIDILNWYDINHRTLPWRLPPKTNKSSLPDPYTIWLSEIMLQQTTVTTVEPYFKKFMQKWPTIFCLSSATEEEILSAWAGLGYYTRARNLKKCADVIVQKYEGDFPNKEDILKKLPGIGDYTASAIVAIAFNHFAVVIDTNIERIISRCFAITKSLPLYKKTIKSYARTITSASRPGDFVQAMMDLGALICTAKKPLCHLCPIQKKCLTFSRGESHLLGITCPKKKPARVGAIFLAITSDNRILLRKRTKTRLLKGMDELPGSDWSAKKDGGIDAGNAPFLANWTLCNTITHTFTHFNLKLFIWKTVVPQIISIPESKWCYVQDLTNIALPTVMKKAISAGGIKVPK</sequence>
<protein>
    <recommendedName>
        <fullName evidence="5 14">Adenine DNA glycosylase</fullName>
        <ecNumber evidence="4 14">3.2.2.31</ecNumber>
    </recommendedName>
</protein>
<dbReference type="InterPro" id="IPR004035">
    <property type="entry name" value="Endouclease-III_FeS-bd_BS"/>
</dbReference>
<keyword evidence="10 14" id="KW-0408">Iron</keyword>
<dbReference type="InterPro" id="IPR015797">
    <property type="entry name" value="NUDIX_hydrolase-like_dom_sf"/>
</dbReference>
<comment type="catalytic activity">
    <reaction evidence="1 14">
        <text>Hydrolyzes free adenine bases from 7,8-dihydro-8-oxoguanine:adenine mismatched double-stranded DNA, leaving an apurinic site.</text>
        <dbReference type="EC" id="3.2.2.31"/>
    </reaction>
</comment>
<dbReference type="EMBL" id="JMTK01000002">
    <property type="protein sequence ID" value="KJZ82186.1"/>
    <property type="molecule type" value="Genomic_DNA"/>
</dbReference>
<keyword evidence="17" id="KW-1185">Reference proteome</keyword>
<dbReference type="PROSITE" id="PS00764">
    <property type="entry name" value="ENDONUCLEASE_III_1"/>
    <property type="match status" value="1"/>
</dbReference>
<dbReference type="Proteomes" id="UP000033731">
    <property type="component" value="Unassembled WGS sequence"/>
</dbReference>
<dbReference type="GO" id="GO:0046872">
    <property type="term" value="F:metal ion binding"/>
    <property type="evidence" value="ECO:0007669"/>
    <property type="project" value="UniProtKB-UniRule"/>
</dbReference>
<evidence type="ECO:0000313" key="16">
    <source>
        <dbReference type="EMBL" id="KJZ82186.1"/>
    </source>
</evidence>
<evidence type="ECO:0000256" key="11">
    <source>
        <dbReference type="ARBA" id="ARBA00023014"/>
    </source>
</evidence>
<dbReference type="InterPro" id="IPR003651">
    <property type="entry name" value="Endonuclease3_FeS-loop_motif"/>
</dbReference>
<dbReference type="GO" id="GO:0000701">
    <property type="term" value="F:purine-specific mismatch base pair DNA N-glycosylase activity"/>
    <property type="evidence" value="ECO:0007669"/>
    <property type="project" value="UniProtKB-EC"/>
</dbReference>
<dbReference type="SMART" id="SM00478">
    <property type="entry name" value="ENDO3c"/>
    <property type="match status" value="1"/>
</dbReference>
<dbReference type="AlphaFoldDB" id="A0A094ZZ54"/>
<dbReference type="InterPro" id="IPR004036">
    <property type="entry name" value="Endonuclease-III-like_CS2"/>
</dbReference>
<comment type="caution">
    <text evidence="16">The sequence shown here is derived from an EMBL/GenBank/DDBJ whole genome shotgun (WGS) entry which is preliminary data.</text>
</comment>